<evidence type="ECO:0000256" key="1">
    <source>
        <dbReference type="ARBA" id="ARBA00005051"/>
    </source>
</evidence>
<accession>A0A8J6TRB3</accession>
<dbReference type="PANTHER" id="PTHR43071">
    <property type="entry name" value="2-AMINO-4-HYDROXY-6-HYDROXYMETHYLDIHYDROPTERIDINE PYROPHOSPHOKINASE"/>
    <property type="match status" value="1"/>
</dbReference>
<reference evidence="14" key="1">
    <citation type="submission" date="2020-09" db="EMBL/GenBank/DDBJ databases">
        <title>Taishania pollutisoli gen. nov., sp. nov., Isolated from Tetrabromobisphenol A-Contaminated Soil.</title>
        <authorList>
            <person name="Chen Q."/>
        </authorList>
    </citation>
    <scope>NUCLEOTIDE SEQUENCE</scope>
    <source>
        <strain evidence="14">CZZ-1</strain>
    </source>
</reference>
<evidence type="ECO:0000256" key="3">
    <source>
        <dbReference type="ARBA" id="ARBA00013253"/>
    </source>
</evidence>
<evidence type="ECO:0000259" key="13">
    <source>
        <dbReference type="Pfam" id="PF01288"/>
    </source>
</evidence>
<evidence type="ECO:0000256" key="4">
    <source>
        <dbReference type="ARBA" id="ARBA00016218"/>
    </source>
</evidence>
<evidence type="ECO:0000256" key="6">
    <source>
        <dbReference type="ARBA" id="ARBA00022741"/>
    </source>
</evidence>
<keyword evidence="6" id="KW-0547">Nucleotide-binding</keyword>
<dbReference type="GO" id="GO:0046654">
    <property type="term" value="P:tetrahydrofolate biosynthetic process"/>
    <property type="evidence" value="ECO:0007669"/>
    <property type="project" value="UniProtKB-UniPathway"/>
</dbReference>
<sequence>MEIKAAVAYLSLGTNLGNRKHNLSVAIKTLAKEAGSITRVSSVYESKAWGYSSTNNYYNCCIAITTPLSPHKLLEITQTIEQSMGRIKTAEYADRVIDIDILFYDNLIINETALKIPHPHLEKRGFVLLPLQEIAPDLCHYKHFLTIAQLCSNQQQLGETYRVDGFKTEDIIN</sequence>
<dbReference type="GO" id="GO:0016301">
    <property type="term" value="F:kinase activity"/>
    <property type="evidence" value="ECO:0007669"/>
    <property type="project" value="UniProtKB-KW"/>
</dbReference>
<dbReference type="Proteomes" id="UP000652681">
    <property type="component" value="Unassembled WGS sequence"/>
</dbReference>
<dbReference type="Pfam" id="PF01288">
    <property type="entry name" value="HPPK"/>
    <property type="match status" value="1"/>
</dbReference>
<proteinExistence type="inferred from homology"/>
<dbReference type="EC" id="2.7.6.3" evidence="3"/>
<dbReference type="EMBL" id="JACVEL010000001">
    <property type="protein sequence ID" value="MBC9810867.1"/>
    <property type="molecule type" value="Genomic_DNA"/>
</dbReference>
<keyword evidence="5 14" id="KW-0808">Transferase</keyword>
<feature type="domain" description="7,8-dihydro-6-hydroxymethylpterin-pyrophosphokinase" evidence="13">
    <location>
        <begin position="9"/>
        <end position="136"/>
    </location>
</feature>
<comment type="function">
    <text evidence="10">Catalyzes the transfer of pyrophosphate from adenosine triphosphate (ATP) to 6-hydroxymethyl-7,8-dihydropterin, an enzymatic step in folate biosynthesis pathway.</text>
</comment>
<dbReference type="UniPathway" id="UPA00077">
    <property type="reaction ID" value="UER00155"/>
</dbReference>
<comment type="pathway">
    <text evidence="1">Cofactor biosynthesis; tetrahydrofolate biosynthesis; 2-amino-4-hydroxy-6-hydroxymethyl-7,8-dihydropteridine diphosphate from 7,8-dihydroneopterin triphosphate: step 4/4.</text>
</comment>
<keyword evidence="9" id="KW-0289">Folate biosynthesis</keyword>
<dbReference type="RefSeq" id="WP_216713163.1">
    <property type="nucleotide sequence ID" value="NZ_JACVEL010000001.1"/>
</dbReference>
<name>A0A8J6TRB3_9FLAO</name>
<dbReference type="GO" id="GO:0005524">
    <property type="term" value="F:ATP binding"/>
    <property type="evidence" value="ECO:0007669"/>
    <property type="project" value="UniProtKB-KW"/>
</dbReference>
<evidence type="ECO:0000256" key="11">
    <source>
        <dbReference type="ARBA" id="ARBA00029766"/>
    </source>
</evidence>
<keyword evidence="15" id="KW-1185">Reference proteome</keyword>
<dbReference type="SUPFAM" id="SSF55083">
    <property type="entry name" value="6-hydroxymethyl-7,8-dihydropterin pyrophosphokinase, HPPK"/>
    <property type="match status" value="1"/>
</dbReference>
<dbReference type="CDD" id="cd00483">
    <property type="entry name" value="HPPK"/>
    <property type="match status" value="1"/>
</dbReference>
<keyword evidence="7" id="KW-0418">Kinase</keyword>
<evidence type="ECO:0000256" key="8">
    <source>
        <dbReference type="ARBA" id="ARBA00022840"/>
    </source>
</evidence>
<gene>
    <name evidence="14" type="primary">folK</name>
    <name evidence="14" type="ORF">H9Y05_00115</name>
</gene>
<evidence type="ECO:0000256" key="9">
    <source>
        <dbReference type="ARBA" id="ARBA00022909"/>
    </source>
</evidence>
<organism evidence="14 15">
    <name type="scientific">Taishania pollutisoli</name>
    <dbReference type="NCBI Taxonomy" id="2766479"/>
    <lineage>
        <taxon>Bacteria</taxon>
        <taxon>Pseudomonadati</taxon>
        <taxon>Bacteroidota</taxon>
        <taxon>Flavobacteriia</taxon>
        <taxon>Flavobacteriales</taxon>
        <taxon>Crocinitomicaceae</taxon>
        <taxon>Taishania</taxon>
    </lineage>
</organism>
<keyword evidence="8" id="KW-0067">ATP-binding</keyword>
<dbReference type="GO" id="GO:0046656">
    <property type="term" value="P:folic acid biosynthetic process"/>
    <property type="evidence" value="ECO:0007669"/>
    <property type="project" value="UniProtKB-KW"/>
</dbReference>
<evidence type="ECO:0000256" key="7">
    <source>
        <dbReference type="ARBA" id="ARBA00022777"/>
    </source>
</evidence>
<dbReference type="Gene3D" id="3.30.70.560">
    <property type="entry name" value="7,8-Dihydro-6-hydroxymethylpterin-pyrophosphokinase HPPK"/>
    <property type="match status" value="1"/>
</dbReference>
<evidence type="ECO:0000256" key="12">
    <source>
        <dbReference type="ARBA" id="ARBA00033413"/>
    </source>
</evidence>
<evidence type="ECO:0000313" key="14">
    <source>
        <dbReference type="EMBL" id="MBC9810867.1"/>
    </source>
</evidence>
<evidence type="ECO:0000256" key="5">
    <source>
        <dbReference type="ARBA" id="ARBA00022679"/>
    </source>
</evidence>
<dbReference type="AlphaFoldDB" id="A0A8J6TRB3"/>
<dbReference type="InterPro" id="IPR000550">
    <property type="entry name" value="Hppk"/>
</dbReference>
<evidence type="ECO:0000256" key="2">
    <source>
        <dbReference type="ARBA" id="ARBA00005810"/>
    </source>
</evidence>
<dbReference type="NCBIfam" id="TIGR01498">
    <property type="entry name" value="folK"/>
    <property type="match status" value="1"/>
</dbReference>
<dbReference type="PANTHER" id="PTHR43071:SF1">
    <property type="entry name" value="2-AMINO-4-HYDROXY-6-HYDROXYMETHYLDIHYDROPTERIDINE PYROPHOSPHOKINASE"/>
    <property type="match status" value="1"/>
</dbReference>
<dbReference type="InterPro" id="IPR035907">
    <property type="entry name" value="Hppk_sf"/>
</dbReference>
<evidence type="ECO:0000313" key="15">
    <source>
        <dbReference type="Proteomes" id="UP000652681"/>
    </source>
</evidence>
<evidence type="ECO:0000256" key="10">
    <source>
        <dbReference type="ARBA" id="ARBA00029409"/>
    </source>
</evidence>
<protein>
    <recommendedName>
        <fullName evidence="4">2-amino-4-hydroxy-6-hydroxymethyldihydropteridine pyrophosphokinase</fullName>
        <ecNumber evidence="3">2.7.6.3</ecNumber>
    </recommendedName>
    <alternativeName>
        <fullName evidence="11">6-hydroxymethyl-7,8-dihydropterin pyrophosphokinase</fullName>
    </alternativeName>
    <alternativeName>
        <fullName evidence="12">7,8-dihydro-6-hydroxymethylpterin-pyrophosphokinase</fullName>
    </alternativeName>
</protein>
<comment type="caution">
    <text evidence="14">The sequence shown here is derived from an EMBL/GenBank/DDBJ whole genome shotgun (WGS) entry which is preliminary data.</text>
</comment>
<comment type="similarity">
    <text evidence="2">Belongs to the HPPK family.</text>
</comment>
<dbReference type="GO" id="GO:0003848">
    <property type="term" value="F:2-amino-4-hydroxy-6-hydroxymethyldihydropteridine diphosphokinase activity"/>
    <property type="evidence" value="ECO:0007669"/>
    <property type="project" value="UniProtKB-EC"/>
</dbReference>